<gene>
    <name evidence="1" type="ORF">CA13_02850</name>
</gene>
<evidence type="ECO:0000313" key="2">
    <source>
        <dbReference type="Proteomes" id="UP000315010"/>
    </source>
</evidence>
<dbReference type="EMBL" id="SJPJ01000001">
    <property type="protein sequence ID" value="TWT78888.1"/>
    <property type="molecule type" value="Genomic_DNA"/>
</dbReference>
<dbReference type="AlphaFoldDB" id="A0A5C5YV53"/>
<name>A0A5C5YV53_9BACT</name>
<sequence length="30" mass="3349">MITDDFKDTLVEQPAIALFSELGYDLAKGF</sequence>
<keyword evidence="2" id="KW-1185">Reference proteome</keyword>
<protein>
    <submittedName>
        <fullName evidence="1">Uncharacterized protein</fullName>
    </submittedName>
</protein>
<organism evidence="1 2">
    <name type="scientific">Novipirellula herctigrandis</name>
    <dbReference type="NCBI Taxonomy" id="2527986"/>
    <lineage>
        <taxon>Bacteria</taxon>
        <taxon>Pseudomonadati</taxon>
        <taxon>Planctomycetota</taxon>
        <taxon>Planctomycetia</taxon>
        <taxon>Pirellulales</taxon>
        <taxon>Pirellulaceae</taxon>
        <taxon>Novipirellula</taxon>
    </lineage>
</organism>
<reference evidence="1 2" key="1">
    <citation type="submission" date="2019-02" db="EMBL/GenBank/DDBJ databases">
        <title>Deep-cultivation of Planctomycetes and their phenomic and genomic characterization uncovers novel biology.</title>
        <authorList>
            <person name="Wiegand S."/>
            <person name="Jogler M."/>
            <person name="Boedeker C."/>
            <person name="Pinto D."/>
            <person name="Vollmers J."/>
            <person name="Rivas-Marin E."/>
            <person name="Kohn T."/>
            <person name="Peeters S.H."/>
            <person name="Heuer A."/>
            <person name="Rast P."/>
            <person name="Oberbeckmann S."/>
            <person name="Bunk B."/>
            <person name="Jeske O."/>
            <person name="Meyerdierks A."/>
            <person name="Storesund J.E."/>
            <person name="Kallscheuer N."/>
            <person name="Luecker S."/>
            <person name="Lage O.M."/>
            <person name="Pohl T."/>
            <person name="Merkel B.J."/>
            <person name="Hornburger P."/>
            <person name="Mueller R.-W."/>
            <person name="Bruemmer F."/>
            <person name="Labrenz M."/>
            <person name="Spormann A.M."/>
            <person name="Op Den Camp H."/>
            <person name="Overmann J."/>
            <person name="Amann R."/>
            <person name="Jetten M.S.M."/>
            <person name="Mascher T."/>
            <person name="Medema M.H."/>
            <person name="Devos D.P."/>
            <person name="Kaster A.-K."/>
            <person name="Ovreas L."/>
            <person name="Rohde M."/>
            <person name="Galperin M.Y."/>
            <person name="Jogler C."/>
        </authorList>
    </citation>
    <scope>NUCLEOTIDE SEQUENCE [LARGE SCALE GENOMIC DNA]</scope>
    <source>
        <strain evidence="1 2">CA13</strain>
    </source>
</reference>
<accession>A0A5C5YV53</accession>
<proteinExistence type="predicted"/>
<comment type="caution">
    <text evidence="1">The sequence shown here is derived from an EMBL/GenBank/DDBJ whole genome shotgun (WGS) entry which is preliminary data.</text>
</comment>
<evidence type="ECO:0000313" key="1">
    <source>
        <dbReference type="EMBL" id="TWT78888.1"/>
    </source>
</evidence>
<dbReference type="Proteomes" id="UP000315010">
    <property type="component" value="Unassembled WGS sequence"/>
</dbReference>